<evidence type="ECO:0000313" key="2">
    <source>
        <dbReference type="EMBL" id="MVT42482.1"/>
    </source>
</evidence>
<dbReference type="PROSITE" id="PS51257">
    <property type="entry name" value="PROKAR_LIPOPROTEIN"/>
    <property type="match status" value="1"/>
</dbReference>
<evidence type="ECO:0000256" key="1">
    <source>
        <dbReference type="SAM" id="SignalP"/>
    </source>
</evidence>
<proteinExistence type="predicted"/>
<organism evidence="2 3">
    <name type="scientific">Chitinophaga oryziterrae</name>
    <dbReference type="NCBI Taxonomy" id="1031224"/>
    <lineage>
        <taxon>Bacteria</taxon>
        <taxon>Pseudomonadati</taxon>
        <taxon>Bacteroidota</taxon>
        <taxon>Chitinophagia</taxon>
        <taxon>Chitinophagales</taxon>
        <taxon>Chitinophagaceae</taxon>
        <taxon>Chitinophaga</taxon>
    </lineage>
</organism>
<dbReference type="Proteomes" id="UP000468388">
    <property type="component" value="Unassembled WGS sequence"/>
</dbReference>
<accession>A0A6N8JEC4</accession>
<name>A0A6N8JEC4_9BACT</name>
<gene>
    <name evidence="2" type="ORF">GO495_17950</name>
</gene>
<sequence length="206" mass="23618">MKKSGLFIMAICLLSMAACKSTRLTSSWKTPNAKLQPDKKIMVVALVPKQERKLRILMEDNLVSELKKEGYNAVSAFATYGPDNAMSGKDDEKAALQKYRNSDVAQVMTVAMVDKSRQRNYVPGYGYPYYGMPYYRGWYGGMYGPGYYQVNIRYQWEANLYDLNEKKLLYNAESDSVDPPTAYRQAYLYARQIVKDLQKQQLIAKS</sequence>
<dbReference type="OrthoDB" id="6077795at2"/>
<comment type="caution">
    <text evidence="2">The sequence shown here is derived from an EMBL/GenBank/DDBJ whole genome shotgun (WGS) entry which is preliminary data.</text>
</comment>
<feature type="signal peptide" evidence="1">
    <location>
        <begin position="1"/>
        <end position="17"/>
    </location>
</feature>
<reference evidence="2 3" key="1">
    <citation type="submission" date="2019-12" db="EMBL/GenBank/DDBJ databases">
        <title>The draft genomic sequence of strain Chitinophaga oryziterrae JCM 16595.</title>
        <authorList>
            <person name="Zhang X."/>
        </authorList>
    </citation>
    <scope>NUCLEOTIDE SEQUENCE [LARGE SCALE GENOMIC DNA]</scope>
    <source>
        <strain evidence="2 3">JCM 16595</strain>
    </source>
</reference>
<dbReference type="EMBL" id="WRXO01000005">
    <property type="protein sequence ID" value="MVT42482.1"/>
    <property type="molecule type" value="Genomic_DNA"/>
</dbReference>
<dbReference type="RefSeq" id="WP_157301113.1">
    <property type="nucleotide sequence ID" value="NZ_BAAAZB010000002.1"/>
</dbReference>
<dbReference type="AlphaFoldDB" id="A0A6N8JEC4"/>
<evidence type="ECO:0000313" key="3">
    <source>
        <dbReference type="Proteomes" id="UP000468388"/>
    </source>
</evidence>
<feature type="chain" id="PRO_5026768957" description="DUF4136 domain-containing protein" evidence="1">
    <location>
        <begin position="18"/>
        <end position="206"/>
    </location>
</feature>
<evidence type="ECO:0008006" key="4">
    <source>
        <dbReference type="Google" id="ProtNLM"/>
    </source>
</evidence>
<keyword evidence="3" id="KW-1185">Reference proteome</keyword>
<keyword evidence="1" id="KW-0732">Signal</keyword>
<protein>
    <recommendedName>
        <fullName evidence="4">DUF4136 domain-containing protein</fullName>
    </recommendedName>
</protein>